<evidence type="ECO:0000256" key="7">
    <source>
        <dbReference type="HAMAP-Rule" id="MF_01337"/>
    </source>
</evidence>
<dbReference type="SUPFAM" id="SSF53137">
    <property type="entry name" value="Translational machinery components"/>
    <property type="match status" value="1"/>
</dbReference>
<dbReference type="PANTHER" id="PTHR12899">
    <property type="entry name" value="39S RIBOSOMAL PROTEIN L18, MITOCHONDRIAL"/>
    <property type="match status" value="1"/>
</dbReference>
<accession>H6L0M7</accession>
<dbReference type="GO" id="GO:0006412">
    <property type="term" value="P:translation"/>
    <property type="evidence" value="ECO:0007669"/>
    <property type="project" value="UniProtKB-UniRule"/>
</dbReference>
<evidence type="ECO:0000313" key="9">
    <source>
        <dbReference type="Proteomes" id="UP000007519"/>
    </source>
</evidence>
<dbReference type="InterPro" id="IPR057268">
    <property type="entry name" value="Ribosomal_L18"/>
</dbReference>
<dbReference type="GO" id="GO:0008097">
    <property type="term" value="F:5S rRNA binding"/>
    <property type="evidence" value="ECO:0007669"/>
    <property type="project" value="TreeGrafter"/>
</dbReference>
<dbReference type="GO" id="GO:0022625">
    <property type="term" value="C:cytosolic large ribosomal subunit"/>
    <property type="evidence" value="ECO:0007669"/>
    <property type="project" value="TreeGrafter"/>
</dbReference>
<protein>
    <recommendedName>
        <fullName evidence="6 7">Large ribosomal subunit protein uL18</fullName>
    </recommendedName>
</protein>
<dbReference type="Pfam" id="PF00861">
    <property type="entry name" value="Ribosomal_L18p"/>
    <property type="match status" value="1"/>
</dbReference>
<dbReference type="HOGENOM" id="CLU_098841_0_1_10"/>
<dbReference type="eggNOG" id="COG0256">
    <property type="taxonomic scope" value="Bacteria"/>
</dbReference>
<evidence type="ECO:0000256" key="6">
    <source>
        <dbReference type="ARBA" id="ARBA00035197"/>
    </source>
</evidence>
<organism evidence="8 9">
    <name type="scientific">Saprospira grandis (strain Lewin)</name>
    <dbReference type="NCBI Taxonomy" id="984262"/>
    <lineage>
        <taxon>Bacteria</taxon>
        <taxon>Pseudomonadati</taxon>
        <taxon>Bacteroidota</taxon>
        <taxon>Saprospiria</taxon>
        <taxon>Saprospirales</taxon>
        <taxon>Saprospiraceae</taxon>
        <taxon>Saprospira</taxon>
    </lineage>
</organism>
<gene>
    <name evidence="7 8" type="primary">rplR</name>
    <name evidence="8" type="ordered locus">SGRA_1829</name>
</gene>
<comment type="similarity">
    <text evidence="1 7">Belongs to the universal ribosomal protein uL18 family.</text>
</comment>
<keyword evidence="4 7" id="KW-0689">Ribosomal protein</keyword>
<evidence type="ECO:0000256" key="1">
    <source>
        <dbReference type="ARBA" id="ARBA00007116"/>
    </source>
</evidence>
<evidence type="ECO:0000256" key="4">
    <source>
        <dbReference type="ARBA" id="ARBA00022980"/>
    </source>
</evidence>
<dbReference type="GO" id="GO:0003735">
    <property type="term" value="F:structural constituent of ribosome"/>
    <property type="evidence" value="ECO:0007669"/>
    <property type="project" value="InterPro"/>
</dbReference>
<dbReference type="Gene3D" id="3.30.420.100">
    <property type="match status" value="1"/>
</dbReference>
<dbReference type="EMBL" id="CP002831">
    <property type="protein sequence ID" value="AFC24563.1"/>
    <property type="molecule type" value="Genomic_DNA"/>
</dbReference>
<dbReference type="InterPro" id="IPR005484">
    <property type="entry name" value="Ribosomal_uL18_bac/plant/anim"/>
</dbReference>
<keyword evidence="2 7" id="KW-0699">rRNA-binding</keyword>
<dbReference type="InterPro" id="IPR004389">
    <property type="entry name" value="Ribosomal_uL18_bac-type"/>
</dbReference>
<name>H6L0M7_SAPGL</name>
<dbReference type="CDD" id="cd00432">
    <property type="entry name" value="Ribosomal_L18_L5e"/>
    <property type="match status" value="1"/>
</dbReference>
<dbReference type="AlphaFoldDB" id="H6L0M7"/>
<dbReference type="HAMAP" id="MF_01337_B">
    <property type="entry name" value="Ribosomal_uL18_B"/>
    <property type="match status" value="1"/>
</dbReference>
<dbReference type="NCBIfam" id="TIGR00060">
    <property type="entry name" value="L18_bact"/>
    <property type="match status" value="1"/>
</dbReference>
<comment type="function">
    <text evidence="7">This is one of the proteins that bind and probably mediate the attachment of the 5S RNA into the large ribosomal subunit, where it forms part of the central protuberance.</text>
</comment>
<keyword evidence="9" id="KW-1185">Reference proteome</keyword>
<dbReference type="KEGG" id="sgn:SGRA_1829"/>
<evidence type="ECO:0000256" key="5">
    <source>
        <dbReference type="ARBA" id="ARBA00023274"/>
    </source>
</evidence>
<dbReference type="STRING" id="984262.SGRA_1829"/>
<dbReference type="Proteomes" id="UP000007519">
    <property type="component" value="Chromosome"/>
</dbReference>
<reference evidence="8 9" key="1">
    <citation type="journal article" date="2012" name="Stand. Genomic Sci.">
        <title>Complete genome sequencing and analysis of Saprospira grandis str. Lewin, a predatory marine bacterium.</title>
        <authorList>
            <person name="Saw J.H."/>
            <person name="Yuryev A."/>
            <person name="Kanbe M."/>
            <person name="Hou S."/>
            <person name="Young A.G."/>
            <person name="Aizawa S."/>
            <person name="Alam M."/>
        </authorList>
    </citation>
    <scope>NUCLEOTIDE SEQUENCE [LARGE SCALE GENOMIC DNA]</scope>
    <source>
        <strain evidence="8 9">Lewin</strain>
    </source>
</reference>
<dbReference type="FunFam" id="3.30.420.100:FF:000001">
    <property type="entry name" value="50S ribosomal protein L18"/>
    <property type="match status" value="1"/>
</dbReference>
<evidence type="ECO:0000256" key="3">
    <source>
        <dbReference type="ARBA" id="ARBA00022884"/>
    </source>
</evidence>
<comment type="subunit">
    <text evidence="7">Part of the 50S ribosomal subunit; part of the 5S rRNA/L5/L18/L25 subcomplex. Contacts the 5S and 23S rRNAs.</text>
</comment>
<proteinExistence type="inferred from homology"/>
<sequence length="121" mass="13514">MTRRQRIHRRIRKKLKGTAERPRMTVYRSNSHIYVQLIDDIAGTTLVSASSKEDGIDGQNVNKSEKARLVGALTAKKAMEKGINTVVFDRGGYLYHGRIKALAEGARGAQKEDGSNELLQF</sequence>
<dbReference type="PANTHER" id="PTHR12899:SF3">
    <property type="entry name" value="LARGE RIBOSOMAL SUBUNIT PROTEIN UL18M"/>
    <property type="match status" value="1"/>
</dbReference>
<dbReference type="OrthoDB" id="9810939at2"/>
<keyword evidence="3 7" id="KW-0694">RNA-binding</keyword>
<keyword evidence="5 7" id="KW-0687">Ribonucleoprotein</keyword>
<evidence type="ECO:0000313" key="8">
    <source>
        <dbReference type="EMBL" id="AFC24563.1"/>
    </source>
</evidence>
<evidence type="ECO:0000256" key="2">
    <source>
        <dbReference type="ARBA" id="ARBA00022730"/>
    </source>
</evidence>